<evidence type="ECO:0000313" key="1">
    <source>
        <dbReference type="EMBL" id="RNA23707.1"/>
    </source>
</evidence>
<name>A0A3M7RJY3_BRAPC</name>
<sequence length="82" mass="9577">MSAKYSADLMLGILQFILKFEHYGISLVVSDFFRFFLLNLDKSVLISHRLALIRNSFIRKIRHSDGEALTDQDIIEIVQKNY</sequence>
<protein>
    <submittedName>
        <fullName evidence="1">Uncharacterized protein</fullName>
    </submittedName>
</protein>
<keyword evidence="2" id="KW-1185">Reference proteome</keyword>
<comment type="caution">
    <text evidence="1">The sequence shown here is derived from an EMBL/GenBank/DDBJ whole genome shotgun (WGS) entry which is preliminary data.</text>
</comment>
<organism evidence="1 2">
    <name type="scientific">Brachionus plicatilis</name>
    <name type="common">Marine rotifer</name>
    <name type="synonym">Brachionus muelleri</name>
    <dbReference type="NCBI Taxonomy" id="10195"/>
    <lineage>
        <taxon>Eukaryota</taxon>
        <taxon>Metazoa</taxon>
        <taxon>Spiralia</taxon>
        <taxon>Gnathifera</taxon>
        <taxon>Rotifera</taxon>
        <taxon>Eurotatoria</taxon>
        <taxon>Monogononta</taxon>
        <taxon>Pseudotrocha</taxon>
        <taxon>Ploima</taxon>
        <taxon>Brachionidae</taxon>
        <taxon>Brachionus</taxon>
    </lineage>
</organism>
<dbReference type="Proteomes" id="UP000276133">
    <property type="component" value="Unassembled WGS sequence"/>
</dbReference>
<reference evidence="1 2" key="1">
    <citation type="journal article" date="2018" name="Sci. Rep.">
        <title>Genomic signatures of local adaptation to the degree of environmental predictability in rotifers.</title>
        <authorList>
            <person name="Franch-Gras L."/>
            <person name="Hahn C."/>
            <person name="Garcia-Roger E.M."/>
            <person name="Carmona M.J."/>
            <person name="Serra M."/>
            <person name="Gomez A."/>
        </authorList>
    </citation>
    <scope>NUCLEOTIDE SEQUENCE [LARGE SCALE GENOMIC DNA]</scope>
    <source>
        <strain evidence="1">HYR1</strain>
    </source>
</reference>
<gene>
    <name evidence="1" type="ORF">BpHYR1_050232</name>
</gene>
<dbReference type="EMBL" id="REGN01003233">
    <property type="protein sequence ID" value="RNA23707.1"/>
    <property type="molecule type" value="Genomic_DNA"/>
</dbReference>
<accession>A0A3M7RJY3</accession>
<evidence type="ECO:0000313" key="2">
    <source>
        <dbReference type="Proteomes" id="UP000276133"/>
    </source>
</evidence>
<dbReference type="AlphaFoldDB" id="A0A3M7RJY3"/>
<proteinExistence type="predicted"/>